<evidence type="ECO:0000313" key="1">
    <source>
        <dbReference type="EMBL" id="KAL2719263.1"/>
    </source>
</evidence>
<dbReference type="EMBL" id="JAUDFV010000151">
    <property type="protein sequence ID" value="KAL2719263.1"/>
    <property type="molecule type" value="Genomic_DNA"/>
</dbReference>
<keyword evidence="2" id="KW-1185">Reference proteome</keyword>
<accession>A0ABD2AF60</accession>
<reference evidence="1 2" key="1">
    <citation type="journal article" date="2024" name="Ann. Entomol. Soc. Am.">
        <title>Genomic analyses of the southern and eastern yellowjacket wasps (Hymenoptera: Vespidae) reveal evolutionary signatures of social life.</title>
        <authorList>
            <person name="Catto M.A."/>
            <person name="Caine P.B."/>
            <person name="Orr S.E."/>
            <person name="Hunt B.G."/>
            <person name="Goodisman M.A.D."/>
        </authorList>
    </citation>
    <scope>NUCLEOTIDE SEQUENCE [LARGE SCALE GENOMIC DNA]</scope>
    <source>
        <strain evidence="1">233</strain>
        <tissue evidence="1">Head and thorax</tissue>
    </source>
</reference>
<dbReference type="Proteomes" id="UP001607302">
    <property type="component" value="Unassembled WGS sequence"/>
</dbReference>
<dbReference type="AlphaFoldDB" id="A0ABD2AF60"/>
<name>A0ABD2AF60_VESSQ</name>
<evidence type="ECO:0000313" key="2">
    <source>
        <dbReference type="Proteomes" id="UP001607302"/>
    </source>
</evidence>
<protein>
    <submittedName>
        <fullName evidence="1">Uncharacterized protein</fullName>
    </submittedName>
</protein>
<sequence>MSETEVSSVNSNAVSRTVAGLYIQIGALYLQGKGIHFQCIESNVNKILDEFCTNVSARILYVLKEGLLVPGYEVEDRESHL</sequence>
<gene>
    <name evidence="1" type="ORF">V1478_011682</name>
</gene>
<proteinExistence type="predicted"/>
<organism evidence="1 2">
    <name type="scientific">Vespula squamosa</name>
    <name type="common">Southern yellow jacket</name>
    <name type="synonym">Wasp</name>
    <dbReference type="NCBI Taxonomy" id="30214"/>
    <lineage>
        <taxon>Eukaryota</taxon>
        <taxon>Metazoa</taxon>
        <taxon>Ecdysozoa</taxon>
        <taxon>Arthropoda</taxon>
        <taxon>Hexapoda</taxon>
        <taxon>Insecta</taxon>
        <taxon>Pterygota</taxon>
        <taxon>Neoptera</taxon>
        <taxon>Endopterygota</taxon>
        <taxon>Hymenoptera</taxon>
        <taxon>Apocrita</taxon>
        <taxon>Aculeata</taxon>
        <taxon>Vespoidea</taxon>
        <taxon>Vespidae</taxon>
        <taxon>Vespinae</taxon>
        <taxon>Vespula</taxon>
    </lineage>
</organism>
<comment type="caution">
    <text evidence="1">The sequence shown here is derived from an EMBL/GenBank/DDBJ whole genome shotgun (WGS) entry which is preliminary data.</text>
</comment>